<dbReference type="PATRIC" id="fig|1618424.3.peg.6"/>
<dbReference type="GO" id="GO:0071555">
    <property type="term" value="P:cell wall organization"/>
    <property type="evidence" value="ECO:0007669"/>
    <property type="project" value="UniProtKB-KW"/>
</dbReference>
<comment type="catalytic activity">
    <reaction evidence="1">
        <text>beta-D-GlcNAc-(1-&gt;4)-Mur2Ac(oyl-L-Ala-gamma-D-Glu-L-Lys-D-Ala-D-Ala)-di-trans,octa-cis-undecaprenyl diphosphate + L-glutamine + ATP + H2O = beta-D-GlcNAc-(1-&gt;4)-Mur2Ac(oyl-L-Ala-D-isoglutaminyl-L-Lys-D-Ala-D-Ala)-di-trans,octa-cis-undecaprenyl diphosphate + L-glutamate + ADP + phosphate + H(+)</text>
        <dbReference type="Rhea" id="RHEA:57928"/>
        <dbReference type="ChEBI" id="CHEBI:15377"/>
        <dbReference type="ChEBI" id="CHEBI:15378"/>
        <dbReference type="ChEBI" id="CHEBI:29985"/>
        <dbReference type="ChEBI" id="CHEBI:30616"/>
        <dbReference type="ChEBI" id="CHEBI:43474"/>
        <dbReference type="ChEBI" id="CHEBI:58359"/>
        <dbReference type="ChEBI" id="CHEBI:60033"/>
        <dbReference type="ChEBI" id="CHEBI:62233"/>
        <dbReference type="ChEBI" id="CHEBI:456216"/>
        <dbReference type="EC" id="6.3.5.13"/>
    </reaction>
</comment>
<reference evidence="4 5" key="1">
    <citation type="journal article" date="2015" name="Nature">
        <title>rRNA introns, odd ribosomes, and small enigmatic genomes across a large radiation of phyla.</title>
        <authorList>
            <person name="Brown C.T."/>
            <person name="Hug L.A."/>
            <person name="Thomas B.C."/>
            <person name="Sharon I."/>
            <person name="Castelle C.J."/>
            <person name="Singh A."/>
            <person name="Wilkins M.J."/>
            <person name="Williams K.H."/>
            <person name="Banfield J.F."/>
        </authorList>
    </citation>
    <scope>NUCLEOTIDE SEQUENCE [LARGE SCALE GENOMIC DNA]</scope>
</reference>
<evidence type="ECO:0000313" key="5">
    <source>
        <dbReference type="Proteomes" id="UP000034601"/>
    </source>
</evidence>
<dbReference type="InterPro" id="IPR013221">
    <property type="entry name" value="Mur_ligase_cen"/>
</dbReference>
<accession>A0A0G0X814</accession>
<dbReference type="PANTHER" id="PTHR23135:SF7">
    <property type="entry name" value="LIPID II ISOGLUTAMINYL SYNTHASE (GLUTAMINE-HYDROLYZING) SUBUNIT MURT"/>
    <property type="match status" value="1"/>
</dbReference>
<gene>
    <name evidence="1" type="primary">murT</name>
    <name evidence="4" type="ORF">UU29_C0001G0007</name>
</gene>
<dbReference type="AlphaFoldDB" id="A0A0G0X814"/>
<evidence type="ECO:0000313" key="4">
    <source>
        <dbReference type="EMBL" id="KKR83787.1"/>
    </source>
</evidence>
<feature type="domain" description="Lipid II isoglutaminyl synthase (glutamine-hydrolyzing) subunit MurT C-terminal" evidence="3">
    <location>
        <begin position="308"/>
        <end position="424"/>
    </location>
</feature>
<dbReference type="SUPFAM" id="SSF53623">
    <property type="entry name" value="MurD-like peptide ligases, catalytic domain"/>
    <property type="match status" value="1"/>
</dbReference>
<dbReference type="GO" id="GO:0009252">
    <property type="term" value="P:peptidoglycan biosynthetic process"/>
    <property type="evidence" value="ECO:0007669"/>
    <property type="project" value="UniProtKB-UniRule"/>
</dbReference>
<keyword evidence="1" id="KW-0133">Cell shape</keyword>
<feature type="active site" evidence="1">
    <location>
        <position position="345"/>
    </location>
</feature>
<dbReference type="GO" id="GO:0005524">
    <property type="term" value="F:ATP binding"/>
    <property type="evidence" value="ECO:0007669"/>
    <property type="project" value="UniProtKB-UniRule"/>
</dbReference>
<comment type="caution">
    <text evidence="1">Lacks conserved residue(s) required for the propagation of feature annotation.</text>
</comment>
<feature type="domain" description="Mur ligase central" evidence="2">
    <location>
        <begin position="56"/>
        <end position="263"/>
    </location>
</feature>
<comment type="catalytic activity">
    <reaction evidence="1">
        <text>beta-D-GlcNAc-(1-&gt;4)-Mur2Ac(oyl-L-Ala-gamma-D-O-P-Glu-L-Lys-D-Ala-D-Ala)-di-trans,octa-cis-undecaprenyl diphosphate + NH4(+) = beta-D-GlcNAc-(1-&gt;4)-Mur2Ac(oyl-L-Ala-D-isoglutaminyl-L-Lys-D-Ala-D-Ala)-di-trans,octa-cis-undecaprenyl diphosphate + phosphate + H(+)</text>
        <dbReference type="Rhea" id="RHEA:57932"/>
        <dbReference type="ChEBI" id="CHEBI:15378"/>
        <dbReference type="ChEBI" id="CHEBI:28938"/>
        <dbReference type="ChEBI" id="CHEBI:43474"/>
        <dbReference type="ChEBI" id="CHEBI:62233"/>
        <dbReference type="ChEBI" id="CHEBI:143132"/>
    </reaction>
</comment>
<dbReference type="GO" id="GO:0016881">
    <property type="term" value="F:acid-amino acid ligase activity"/>
    <property type="evidence" value="ECO:0007669"/>
    <property type="project" value="InterPro"/>
</dbReference>
<comment type="subunit">
    <text evidence="1">Forms a heterodimer with GatD.</text>
</comment>
<name>A0A0G0X814_9BACT</name>
<protein>
    <recommendedName>
        <fullName evidence="1">Lipid II isoglutaminyl synthase (glutamine-hydrolyzing) subunit MurT</fullName>
        <ecNumber evidence="1">6.3.5.13</ecNumber>
    </recommendedName>
</protein>
<dbReference type="UniPathway" id="UPA00219"/>
<dbReference type="InterPro" id="IPR043703">
    <property type="entry name" value="Lipid_II_synth_MurT"/>
</dbReference>
<evidence type="ECO:0000259" key="3">
    <source>
        <dbReference type="Pfam" id="PF08353"/>
    </source>
</evidence>
<dbReference type="HAMAP" id="MF_02214">
    <property type="entry name" value="Lipid_II_synth_MurT"/>
    <property type="match status" value="1"/>
</dbReference>
<keyword evidence="1" id="KW-0961">Cell wall biogenesis/degradation</keyword>
<keyword evidence="1" id="KW-0436">Ligase</keyword>
<comment type="caution">
    <text evidence="4">The sequence shown here is derived from an EMBL/GenBank/DDBJ whole genome shotgun (WGS) entry which is preliminary data.</text>
</comment>
<comment type="catalytic activity">
    <reaction evidence="1">
        <text>beta-D-GlcNAc-(1-&gt;4)-Mur2Ac(oyl-L-Ala-gamma-D-Glu-L-Lys-D-Ala-D-Ala)-di-trans,octa-cis-undecaprenyl diphosphate + ATP = beta-D-GlcNAc-(1-&gt;4)-Mur2Ac(oyl-L-Ala-gamma-D-O-P-Glu-L-Lys-D-Ala-D-Ala)-di-trans,octa-cis-undecaprenyl diphosphate + ADP</text>
        <dbReference type="Rhea" id="RHEA:59488"/>
        <dbReference type="ChEBI" id="CHEBI:30616"/>
        <dbReference type="ChEBI" id="CHEBI:60033"/>
        <dbReference type="ChEBI" id="CHEBI:143132"/>
        <dbReference type="ChEBI" id="CHEBI:456216"/>
    </reaction>
</comment>
<dbReference type="InterPro" id="IPR013564">
    <property type="entry name" value="MurT_C"/>
</dbReference>
<dbReference type="Pfam" id="PF08353">
    <property type="entry name" value="MurT_C"/>
    <property type="match status" value="1"/>
</dbReference>
<sequence length="444" mass="49228">MQARKILALTVGKLIFKITTILKIGGGSAAPGLYALKIYPDLVSDLASQIPQTIVITGTNGKTTTARMLAHFATSSGLKVIRNSTGSNLERGIASALISCSHLPTGGLKNFDLAIWELDEAAFNQIVPKLKPQIIICLNIFRDQLDRYGEVDSIVKKWCQTLKNMPPNTTLFLNGDDHKLLSLKKCFKGPVFTFGVENYKIRGEEHFKKVGQEKLDLEALNVTLLGLDGVKFELKESDGLWDFLLPLPGIYHIYDFLAAYVAASKLGIEKKVIIQALKSFSPAFGRVEKFTLPPPGWRHKNEGGYILLIKNPTGATQVFETLKGELKPEDRLLIALNDNLADGTDVSWIWDADFELLQNSPRAGSRDFLIFASGTRASDLALRLKYAGFKPEAILVENNLKKALQQATEGLKGRLFILPTYTAMLGIQKILVQQGLKKHYWKED</sequence>
<comment type="function">
    <text evidence="1">The lipid II isoglutaminyl synthase complex catalyzes the formation of alpha-D-isoglutamine in the cell wall lipid II stem peptide. The MurT subunit catalyzes the ATP-dependent amidation of D-glutamate residue of lipid II, converting it to an isoglutamine residue.</text>
</comment>
<comment type="pathway">
    <text evidence="1">Cell wall biogenesis; peptidoglycan biosynthesis.</text>
</comment>
<keyword evidence="1" id="KW-0547">Nucleotide-binding</keyword>
<keyword evidence="1" id="KW-0573">Peptidoglycan synthesis</keyword>
<evidence type="ECO:0000259" key="2">
    <source>
        <dbReference type="Pfam" id="PF08245"/>
    </source>
</evidence>
<dbReference type="Pfam" id="PF08245">
    <property type="entry name" value="Mur_ligase_M"/>
    <property type="match status" value="1"/>
</dbReference>
<comment type="similarity">
    <text evidence="1">Belongs to the MurCDEF family. MurT subfamily.</text>
</comment>
<dbReference type="GO" id="GO:0008360">
    <property type="term" value="P:regulation of cell shape"/>
    <property type="evidence" value="ECO:0007669"/>
    <property type="project" value="UniProtKB-KW"/>
</dbReference>
<proteinExistence type="inferred from homology"/>
<dbReference type="InterPro" id="IPR036565">
    <property type="entry name" value="Mur-like_cat_sf"/>
</dbReference>
<dbReference type="Proteomes" id="UP000034601">
    <property type="component" value="Unassembled WGS sequence"/>
</dbReference>
<dbReference type="EC" id="6.3.5.13" evidence="1"/>
<keyword evidence="1" id="KW-0067">ATP-binding</keyword>
<evidence type="ECO:0000256" key="1">
    <source>
        <dbReference type="HAMAP-Rule" id="MF_02214"/>
    </source>
</evidence>
<organism evidence="4 5">
    <name type="scientific">Candidatus Daviesbacteria bacterium GW2011_GWA2_40_9</name>
    <dbReference type="NCBI Taxonomy" id="1618424"/>
    <lineage>
        <taxon>Bacteria</taxon>
        <taxon>Candidatus Daviesiibacteriota</taxon>
    </lineage>
</organism>
<dbReference type="EMBL" id="LCAB01000001">
    <property type="protein sequence ID" value="KKR83787.1"/>
    <property type="molecule type" value="Genomic_DNA"/>
</dbReference>
<dbReference type="GO" id="GO:0140282">
    <property type="term" value="F:carbon-nitrogen ligase activity on lipid II"/>
    <property type="evidence" value="ECO:0007669"/>
    <property type="project" value="UniProtKB-UniRule"/>
</dbReference>
<keyword evidence="1" id="KW-0479">Metal-binding</keyword>
<dbReference type="PANTHER" id="PTHR23135">
    <property type="entry name" value="MUR LIGASE FAMILY MEMBER"/>
    <property type="match status" value="1"/>
</dbReference>
<dbReference type="GO" id="GO:0046872">
    <property type="term" value="F:metal ion binding"/>
    <property type="evidence" value="ECO:0007669"/>
    <property type="project" value="UniProtKB-KW"/>
</dbReference>
<dbReference type="Gene3D" id="3.40.1190.10">
    <property type="entry name" value="Mur-like, catalytic domain"/>
    <property type="match status" value="1"/>
</dbReference>